<accession>A0A1R3G3D5</accession>
<keyword evidence="1" id="KW-0472">Membrane</keyword>
<protein>
    <submittedName>
        <fullName evidence="2">Uncharacterized protein</fullName>
    </submittedName>
</protein>
<evidence type="ECO:0000313" key="3">
    <source>
        <dbReference type="Proteomes" id="UP000187203"/>
    </source>
</evidence>
<feature type="transmembrane region" description="Helical" evidence="1">
    <location>
        <begin position="30"/>
        <end position="52"/>
    </location>
</feature>
<sequence>MSLKLEYVICPPSLCKTHLTNLRSKPSATWAAPFNLPITVLNISLLATVLFFSCSLDNLLQFVLVLAVFKCLLSKLQLPWSYLNATAMLAFVE</sequence>
<feature type="transmembrane region" description="Helical" evidence="1">
    <location>
        <begin position="59"/>
        <end position="78"/>
    </location>
</feature>
<keyword evidence="1" id="KW-0812">Transmembrane</keyword>
<dbReference type="EMBL" id="AWUE01023828">
    <property type="protein sequence ID" value="OMO52602.1"/>
    <property type="molecule type" value="Genomic_DNA"/>
</dbReference>
<reference evidence="3" key="1">
    <citation type="submission" date="2013-09" db="EMBL/GenBank/DDBJ databases">
        <title>Corchorus olitorius genome sequencing.</title>
        <authorList>
            <person name="Alam M."/>
            <person name="Haque M.S."/>
            <person name="Islam M.S."/>
            <person name="Emdad E.M."/>
            <person name="Islam M.M."/>
            <person name="Ahmed B."/>
            <person name="Halim A."/>
            <person name="Hossen Q.M.M."/>
            <person name="Hossain M.Z."/>
            <person name="Ahmed R."/>
            <person name="Khan M.M."/>
            <person name="Islam R."/>
            <person name="Rashid M.M."/>
            <person name="Khan S.A."/>
            <person name="Rahman M.S."/>
            <person name="Alam M."/>
            <person name="Yahiya A.S."/>
            <person name="Khan M.S."/>
            <person name="Azam M.S."/>
            <person name="Haque T."/>
            <person name="Lashkar M.Z.H."/>
            <person name="Akhand A.I."/>
            <person name="Morshed G."/>
            <person name="Roy S."/>
            <person name="Uddin K.S."/>
            <person name="Rabeya T."/>
            <person name="Hossain A.S."/>
            <person name="Chowdhury A."/>
            <person name="Snigdha A.R."/>
            <person name="Mortoza M.S."/>
            <person name="Matin S.A."/>
            <person name="Hoque S.M.E."/>
            <person name="Islam M.K."/>
            <person name="Roy D.K."/>
            <person name="Haider R."/>
            <person name="Moosa M.M."/>
            <person name="Elias S.M."/>
            <person name="Hasan A.M."/>
            <person name="Jahan S."/>
            <person name="Shafiuddin M."/>
            <person name="Mahmood N."/>
            <person name="Shommy N.S."/>
        </authorList>
    </citation>
    <scope>NUCLEOTIDE SEQUENCE [LARGE SCALE GENOMIC DNA]</scope>
    <source>
        <strain evidence="3">cv. O-4</strain>
    </source>
</reference>
<keyword evidence="3" id="KW-1185">Reference proteome</keyword>
<dbReference type="Proteomes" id="UP000187203">
    <property type="component" value="Unassembled WGS sequence"/>
</dbReference>
<evidence type="ECO:0000256" key="1">
    <source>
        <dbReference type="SAM" id="Phobius"/>
    </source>
</evidence>
<organism evidence="2 3">
    <name type="scientific">Corchorus olitorius</name>
    <dbReference type="NCBI Taxonomy" id="93759"/>
    <lineage>
        <taxon>Eukaryota</taxon>
        <taxon>Viridiplantae</taxon>
        <taxon>Streptophyta</taxon>
        <taxon>Embryophyta</taxon>
        <taxon>Tracheophyta</taxon>
        <taxon>Spermatophyta</taxon>
        <taxon>Magnoliopsida</taxon>
        <taxon>eudicotyledons</taxon>
        <taxon>Gunneridae</taxon>
        <taxon>Pentapetalae</taxon>
        <taxon>rosids</taxon>
        <taxon>malvids</taxon>
        <taxon>Malvales</taxon>
        <taxon>Malvaceae</taxon>
        <taxon>Grewioideae</taxon>
        <taxon>Apeibeae</taxon>
        <taxon>Corchorus</taxon>
    </lineage>
</organism>
<name>A0A1R3G3D5_9ROSI</name>
<keyword evidence="1" id="KW-1133">Transmembrane helix</keyword>
<gene>
    <name evidence="2" type="ORF">COLO4_37076</name>
</gene>
<proteinExistence type="predicted"/>
<comment type="caution">
    <text evidence="2">The sequence shown here is derived from an EMBL/GenBank/DDBJ whole genome shotgun (WGS) entry which is preliminary data.</text>
</comment>
<dbReference type="AlphaFoldDB" id="A0A1R3G3D5"/>
<evidence type="ECO:0000313" key="2">
    <source>
        <dbReference type="EMBL" id="OMO52602.1"/>
    </source>
</evidence>